<feature type="region of interest" description="Disordered" evidence="1">
    <location>
        <begin position="883"/>
        <end position="910"/>
    </location>
</feature>
<feature type="compositionally biased region" description="Basic residues" evidence="1">
    <location>
        <begin position="1165"/>
        <end position="1181"/>
    </location>
</feature>
<name>A0A9K3LZ02_9STRA</name>
<evidence type="ECO:0000256" key="1">
    <source>
        <dbReference type="SAM" id="MobiDB-lite"/>
    </source>
</evidence>
<protein>
    <submittedName>
        <fullName evidence="2">Uncharacterized protein</fullName>
    </submittedName>
</protein>
<feature type="compositionally biased region" description="Basic and acidic residues" evidence="1">
    <location>
        <begin position="1210"/>
        <end position="1226"/>
    </location>
</feature>
<accession>A0A9K3LZ02</accession>
<reference evidence="2" key="2">
    <citation type="submission" date="2021-04" db="EMBL/GenBank/DDBJ databases">
        <authorList>
            <person name="Podell S."/>
        </authorList>
    </citation>
    <scope>NUCLEOTIDE SEQUENCE</scope>
    <source>
        <strain evidence="2">Hildebrandi</strain>
    </source>
</reference>
<feature type="compositionally biased region" description="Polar residues" evidence="1">
    <location>
        <begin position="262"/>
        <end position="275"/>
    </location>
</feature>
<gene>
    <name evidence="2" type="ORF">IV203_019600</name>
</gene>
<evidence type="ECO:0000313" key="3">
    <source>
        <dbReference type="Proteomes" id="UP000693970"/>
    </source>
</evidence>
<dbReference type="AlphaFoldDB" id="A0A9K3LZ02"/>
<keyword evidence="3" id="KW-1185">Reference proteome</keyword>
<dbReference type="EMBL" id="JAGRRH010000004">
    <property type="protein sequence ID" value="KAG7371030.1"/>
    <property type="molecule type" value="Genomic_DNA"/>
</dbReference>
<dbReference type="OrthoDB" id="49589at2759"/>
<feature type="region of interest" description="Disordered" evidence="1">
    <location>
        <begin position="660"/>
        <end position="706"/>
    </location>
</feature>
<evidence type="ECO:0000313" key="2">
    <source>
        <dbReference type="EMBL" id="KAG7371030.1"/>
    </source>
</evidence>
<organism evidence="2 3">
    <name type="scientific">Nitzschia inconspicua</name>
    <dbReference type="NCBI Taxonomy" id="303405"/>
    <lineage>
        <taxon>Eukaryota</taxon>
        <taxon>Sar</taxon>
        <taxon>Stramenopiles</taxon>
        <taxon>Ochrophyta</taxon>
        <taxon>Bacillariophyta</taxon>
        <taxon>Bacillariophyceae</taxon>
        <taxon>Bacillariophycidae</taxon>
        <taxon>Bacillariales</taxon>
        <taxon>Bacillariaceae</taxon>
        <taxon>Nitzschia</taxon>
    </lineage>
</organism>
<sequence>MSCEKEKLSVDDHCGDAKERWLYSYSTIPRVRETTTKTETSTTSIRRADIEKETEMEMETWTTEGKQISDVPTRVEFETNPDAVIQYWTPDRDTIKLRRDVSNTIPPIEHRDGGFSAMEHDLGRPITEEPLTSESEHVRNYNTQHNDNILSTHLTSTRRENIVQTPVKGDLDNFLSLNDTTVRGVTVQAMSSPDKTASTVSWSASPDVVADFPGAKSRSASLNPLQRPCHPKHSVSLPNKQELCLVAQEEKPNEMGKDVAPSLSQLSVPNTSSSAAGGVASRDLLRIQIETSRTSKDDSNQTSDSHTFYLPVSLMLQREIEMQEAARINRIGQDRWSTSRIFRMWRKQQRERNKLNASSTTEMTIHLTPEVSLQNSSRSCSPFRWKSWLTTCIRAFYNTGSLRIPDSCQGDDILLALEYFGILTASAEMFVFESALAFERIQSWSRYFTFRTELAETLLEAYDDAEEQEQQQRSVVGDGNEEDEIDYDRARALFLRSSAKARIWVLEEQEERLLANPAFYVDGIAAKSLPVRTEGGLYRLFSEQKFNIEDLRNRKYDDEDEDFQSTQRLPNRLRLDFCEYVLQSLPPRTAIHFNLENVEIIASPLHVSSRSSRFELKPVIRIEPASNKTVHNSLIKASTFESFNAGLMTEIPERSIRSVSMGSTRSRVDPIAASKASSAGSGGRWKMSESSTHNSPHTKTLAGEGISPVTTDVYGNHSPLAQKVLFLEEILHQQPRLHDEGQASQELNFRIPQRRMLEDPTSPTSIRVFRGEDTGQTSANAFDTRHREEEKKAMKCRADREAAPITYINTELGDLRSVTSVLSEPVIDIPGVVCGMKASNPRLSKGIPKQDEEMVTGEAEDKEMLAEAARRIIQNRICKEAGSSERRITKLTSPPEKQPLDEQQTKPNCGASSVIYDSVRDAEVAPSMAEWRDVAAEQEEMVDLQHGANEQHRDVALDTRSAIPADDPFGSWGHVLASVCEAVTPAPSSNNGSSSPTRAFSVTLRNGQLVQQPMESTKEIDDQPFAGCPCRQDPSTALEEEAGTSSWIPANSVPDVVKEETLGEKPTHDEFLDRARQMGIDISNQFDAFMKMAFDATMDVQQASKGFLATIPEEMPEISLAVSEKPLEITTKKKPVSNDPYAIPKSQSFDSDVLAEASVPLPPHQPRRLRSKMTVARKKNSPNRPQPIHSKKNKGYPSHDYSVSSLSEVSSRRVSEQHRDDRKMLT</sequence>
<feature type="compositionally biased region" description="Polar residues" evidence="1">
    <location>
        <begin position="688"/>
        <end position="698"/>
    </location>
</feature>
<comment type="caution">
    <text evidence="2">The sequence shown here is derived from an EMBL/GenBank/DDBJ whole genome shotgun (WGS) entry which is preliminary data.</text>
</comment>
<dbReference type="Proteomes" id="UP000693970">
    <property type="component" value="Unassembled WGS sequence"/>
</dbReference>
<feature type="region of interest" description="Disordered" evidence="1">
    <location>
        <begin position="1158"/>
        <end position="1226"/>
    </location>
</feature>
<feature type="region of interest" description="Disordered" evidence="1">
    <location>
        <begin position="255"/>
        <end position="277"/>
    </location>
</feature>
<reference evidence="2" key="1">
    <citation type="journal article" date="2021" name="Sci. Rep.">
        <title>Diploid genomic architecture of Nitzschia inconspicua, an elite biomass production diatom.</title>
        <authorList>
            <person name="Oliver A."/>
            <person name="Podell S."/>
            <person name="Pinowska A."/>
            <person name="Traller J.C."/>
            <person name="Smith S.R."/>
            <person name="McClure R."/>
            <person name="Beliaev A."/>
            <person name="Bohutskyi P."/>
            <person name="Hill E.A."/>
            <person name="Rabines A."/>
            <person name="Zheng H."/>
            <person name="Allen L.Z."/>
            <person name="Kuo A."/>
            <person name="Grigoriev I.V."/>
            <person name="Allen A.E."/>
            <person name="Hazlebeck D."/>
            <person name="Allen E.E."/>
        </authorList>
    </citation>
    <scope>NUCLEOTIDE SEQUENCE</scope>
    <source>
        <strain evidence="2">Hildebrandi</strain>
    </source>
</reference>
<proteinExistence type="predicted"/>